<dbReference type="Proteomes" id="UP000706151">
    <property type="component" value="Unassembled WGS sequence"/>
</dbReference>
<organism evidence="1 2">
    <name type="scientific">Candidatus Accumulibacter affinis</name>
    <dbReference type="NCBI Taxonomy" id="2954384"/>
    <lineage>
        <taxon>Bacteria</taxon>
        <taxon>Pseudomonadati</taxon>
        <taxon>Pseudomonadota</taxon>
        <taxon>Betaproteobacteria</taxon>
        <taxon>Candidatus Accumulibacter</taxon>
    </lineage>
</organism>
<reference evidence="1 2" key="1">
    <citation type="submission" date="2020-10" db="EMBL/GenBank/DDBJ databases">
        <title>Connecting structure to function with the recovery of over 1000 high-quality activated sludge metagenome-assembled genomes encoding full-length rRNA genes using long-read sequencing.</title>
        <authorList>
            <person name="Singleton C.M."/>
            <person name="Petriglieri F."/>
            <person name="Kristensen J.M."/>
            <person name="Kirkegaard R.H."/>
            <person name="Michaelsen T.Y."/>
            <person name="Andersen M.H."/>
            <person name="Karst S.M."/>
            <person name="Dueholm M.S."/>
            <person name="Nielsen P.H."/>
            <person name="Albertsen M."/>
        </authorList>
    </citation>
    <scope>NUCLEOTIDE SEQUENCE [LARGE SCALE GENOMIC DNA]</scope>
    <source>
        <strain evidence="1">Fred_18-Q3-R57-64_BAT3C.720</strain>
    </source>
</reference>
<evidence type="ECO:0000313" key="2">
    <source>
        <dbReference type="Proteomes" id="UP000706151"/>
    </source>
</evidence>
<name>A0A935T672_9PROT</name>
<comment type="caution">
    <text evidence="1">The sequence shown here is derived from an EMBL/GenBank/DDBJ whole genome shotgun (WGS) entry which is preliminary data.</text>
</comment>
<evidence type="ECO:0000313" key="1">
    <source>
        <dbReference type="EMBL" id="MBK7953730.1"/>
    </source>
</evidence>
<proteinExistence type="predicted"/>
<gene>
    <name evidence="1" type="ORF">IPK02_07040</name>
</gene>
<sequence length="54" mass="5997">MNNPSISKNLHPVWQRHFGLQTIQPTKPLAKPRNAGEALMRAVQALATAHPTTR</sequence>
<dbReference type="EMBL" id="JADJOT010000007">
    <property type="protein sequence ID" value="MBK7953730.1"/>
    <property type="molecule type" value="Genomic_DNA"/>
</dbReference>
<protein>
    <submittedName>
        <fullName evidence="1">Uncharacterized protein</fullName>
    </submittedName>
</protein>
<accession>A0A935T672</accession>
<dbReference type="AlphaFoldDB" id="A0A935T672"/>